<evidence type="ECO:0000256" key="9">
    <source>
        <dbReference type="SAM" id="Phobius"/>
    </source>
</evidence>
<dbReference type="InterPro" id="IPR051476">
    <property type="entry name" value="Bac_ResReg_Asp_Phosphatase"/>
</dbReference>
<dbReference type="SMART" id="SM00028">
    <property type="entry name" value="TPR"/>
    <property type="match status" value="4"/>
</dbReference>
<dbReference type="GO" id="GO:0005737">
    <property type="term" value="C:cytoplasm"/>
    <property type="evidence" value="ECO:0007669"/>
    <property type="project" value="UniProtKB-SubCell"/>
</dbReference>
<dbReference type="PANTHER" id="PTHR46630">
    <property type="entry name" value="TETRATRICOPEPTIDE REPEAT PROTEIN 29"/>
    <property type="match status" value="1"/>
</dbReference>
<dbReference type="PROSITE" id="PS51257">
    <property type="entry name" value="PROKAR_LIPOPROTEIN"/>
    <property type="match status" value="1"/>
</dbReference>
<dbReference type="InterPro" id="IPR036097">
    <property type="entry name" value="HisK_dim/P_sf"/>
</dbReference>
<keyword evidence="9" id="KW-1133">Transmembrane helix</keyword>
<sequence length="468" mass="53711">MSAITFRLPVVTFGIIALMFSCKQKSANPVVGQTDTVYVQQLISRGKKIQNAHIDSLPVIANSLIRIGQTDSNKTAIVYGELFNAHYLWQSSKHEPSMEMAVKCLSDIKRWNINQAYPEIYSLIANLHKENTNYKMAFNAQQQGLDWARLNKDTAEIISLLSLRAMLIHSHRKFFHDTVSRDTSINLQMAALNIALSGSRFEKKRIPLYDNTGQYYLDNHQYDKAIEYTNKGVALAQKYDQQRSLTYGYSWLGMAWFYKGERDKGLEYLNSALNIARGLKEPYRVMEIYEHLYDCYYSAGDYKTALRMIRRSQKMRDSLQVRVNEGKMSELQIKYETAEKDKAIALMDKQQAVKNRQLIVVVAGCVLFIVFSIILFLQYRIIRNDNRLTVMSNAQKDKALENIAFIQAHELRRPLASIMGLINVIKASDDHIDKECLAKLEDAGAELDNAIRSIIVHVEEEAKVNDTY</sequence>
<dbReference type="SUPFAM" id="SSF48452">
    <property type="entry name" value="TPR-like"/>
    <property type="match status" value="1"/>
</dbReference>
<evidence type="ECO:0000256" key="4">
    <source>
        <dbReference type="ARBA" id="ARBA00022490"/>
    </source>
</evidence>
<feature type="transmembrane region" description="Helical" evidence="9">
    <location>
        <begin position="358"/>
        <end position="377"/>
    </location>
</feature>
<comment type="caution">
    <text evidence="10">The sequence shown here is derived from an EMBL/GenBank/DDBJ whole genome shotgun (WGS) entry which is preliminary data.</text>
</comment>
<organism evidence="10 11">
    <name type="scientific">Mucilaginibacter segetis</name>
    <dbReference type="NCBI Taxonomy" id="2793071"/>
    <lineage>
        <taxon>Bacteria</taxon>
        <taxon>Pseudomonadati</taxon>
        <taxon>Bacteroidota</taxon>
        <taxon>Sphingobacteriia</taxon>
        <taxon>Sphingobacteriales</taxon>
        <taxon>Sphingobacteriaceae</taxon>
        <taxon>Mucilaginibacter</taxon>
    </lineage>
</organism>
<dbReference type="EMBL" id="JAEHFW010000003">
    <property type="protein sequence ID" value="MBK0381072.1"/>
    <property type="molecule type" value="Genomic_DNA"/>
</dbReference>
<dbReference type="EC" id="2.7.13.3" evidence="3"/>
<dbReference type="Proteomes" id="UP000613193">
    <property type="component" value="Unassembled WGS sequence"/>
</dbReference>
<comment type="catalytic activity">
    <reaction evidence="1">
        <text>ATP + protein L-histidine = ADP + protein N-phospho-L-histidine.</text>
        <dbReference type="EC" id="2.7.13.3"/>
    </reaction>
</comment>
<dbReference type="GO" id="GO:0000155">
    <property type="term" value="F:phosphorelay sensor kinase activity"/>
    <property type="evidence" value="ECO:0007669"/>
    <property type="project" value="InterPro"/>
</dbReference>
<evidence type="ECO:0000256" key="8">
    <source>
        <dbReference type="PROSITE-ProRule" id="PRU00339"/>
    </source>
</evidence>
<dbReference type="InterPro" id="IPR003661">
    <property type="entry name" value="HisK_dim/P_dom"/>
</dbReference>
<gene>
    <name evidence="10" type="ORF">I5M19_17235</name>
</gene>
<comment type="similarity">
    <text evidence="7">Belongs to the Rap family.</text>
</comment>
<dbReference type="Gene3D" id="1.10.287.130">
    <property type="match status" value="1"/>
</dbReference>
<keyword evidence="5" id="KW-0677">Repeat</keyword>
<dbReference type="PROSITE" id="PS50005">
    <property type="entry name" value="TPR"/>
    <property type="match status" value="1"/>
</dbReference>
<dbReference type="RefSeq" id="WP_200067597.1">
    <property type="nucleotide sequence ID" value="NZ_JAEHFW010000003.1"/>
</dbReference>
<dbReference type="PANTHER" id="PTHR46630:SF1">
    <property type="entry name" value="TETRATRICOPEPTIDE REPEAT PROTEIN 29"/>
    <property type="match status" value="1"/>
</dbReference>
<dbReference type="InterPro" id="IPR019734">
    <property type="entry name" value="TPR_rpt"/>
</dbReference>
<name>A0A934PWP8_9SPHI</name>
<keyword evidence="9" id="KW-0472">Membrane</keyword>
<reference evidence="10" key="1">
    <citation type="submission" date="2020-12" db="EMBL/GenBank/DDBJ databases">
        <title>Bacterial novel species Mucilaginibacter sp. SD-g isolated from soil.</title>
        <authorList>
            <person name="Jung H.-Y."/>
        </authorList>
    </citation>
    <scope>NUCLEOTIDE SEQUENCE</scope>
    <source>
        <strain evidence="10">SD-g</strain>
    </source>
</reference>
<dbReference type="CDD" id="cd00082">
    <property type="entry name" value="HisKA"/>
    <property type="match status" value="1"/>
</dbReference>
<accession>A0A934PWP8</accession>
<keyword evidence="11" id="KW-1185">Reference proteome</keyword>
<keyword evidence="9" id="KW-0812">Transmembrane</keyword>
<comment type="subcellular location">
    <subcellularLocation>
        <location evidence="2">Cytoplasm</location>
    </subcellularLocation>
</comment>
<evidence type="ECO:0000256" key="6">
    <source>
        <dbReference type="ARBA" id="ARBA00022803"/>
    </source>
</evidence>
<keyword evidence="6 8" id="KW-0802">TPR repeat</keyword>
<dbReference type="InterPro" id="IPR011990">
    <property type="entry name" value="TPR-like_helical_dom_sf"/>
</dbReference>
<feature type="repeat" description="TPR" evidence="8">
    <location>
        <begin position="206"/>
        <end position="239"/>
    </location>
</feature>
<evidence type="ECO:0000313" key="10">
    <source>
        <dbReference type="EMBL" id="MBK0381072.1"/>
    </source>
</evidence>
<dbReference type="SUPFAM" id="SSF47384">
    <property type="entry name" value="Homodimeric domain of signal transducing histidine kinase"/>
    <property type="match status" value="1"/>
</dbReference>
<evidence type="ECO:0000256" key="1">
    <source>
        <dbReference type="ARBA" id="ARBA00000085"/>
    </source>
</evidence>
<evidence type="ECO:0000256" key="2">
    <source>
        <dbReference type="ARBA" id="ARBA00004496"/>
    </source>
</evidence>
<evidence type="ECO:0000256" key="3">
    <source>
        <dbReference type="ARBA" id="ARBA00012438"/>
    </source>
</evidence>
<evidence type="ECO:0000313" key="11">
    <source>
        <dbReference type="Proteomes" id="UP000613193"/>
    </source>
</evidence>
<proteinExistence type="inferred from homology"/>
<dbReference type="AlphaFoldDB" id="A0A934PWP8"/>
<evidence type="ECO:0000256" key="5">
    <source>
        <dbReference type="ARBA" id="ARBA00022737"/>
    </source>
</evidence>
<dbReference type="Gene3D" id="1.25.40.10">
    <property type="entry name" value="Tetratricopeptide repeat domain"/>
    <property type="match status" value="1"/>
</dbReference>
<keyword evidence="4" id="KW-0963">Cytoplasm</keyword>
<evidence type="ECO:0000256" key="7">
    <source>
        <dbReference type="ARBA" id="ARBA00038253"/>
    </source>
</evidence>
<protein>
    <recommendedName>
        <fullName evidence="3">histidine kinase</fullName>
        <ecNumber evidence="3">2.7.13.3</ecNumber>
    </recommendedName>
</protein>